<keyword evidence="5 16" id="KW-0479">Metal-binding</keyword>
<dbReference type="SUPFAM" id="SSF55486">
    <property type="entry name" value="Metalloproteases ('zincins'), catalytic domain"/>
    <property type="match status" value="1"/>
</dbReference>
<keyword evidence="11" id="KW-0472">Membrane</keyword>
<reference evidence="19 20" key="1">
    <citation type="submission" date="2017-03" db="EMBL/GenBank/DDBJ databases">
        <title>An alternative strategy for trypanosome survival in the mammalian bloodstream revealed through genome and transcriptome analysis of the ubiquitous bovine parasite Trypanosoma (Megatrypanum) theileri.</title>
        <authorList>
            <person name="Kelly S."/>
            <person name="Ivens A."/>
            <person name="Mott A."/>
            <person name="O'Neill E."/>
            <person name="Emms D."/>
            <person name="Macleod O."/>
            <person name="Voorheis P."/>
            <person name="Matthews J."/>
            <person name="Matthews K."/>
            <person name="Carrington M."/>
        </authorList>
    </citation>
    <scope>NUCLEOTIDE SEQUENCE [LARGE SCALE GENOMIC DNA]</scope>
    <source>
        <strain evidence="19">Edinburgh</strain>
    </source>
</reference>
<dbReference type="VEuPathDB" id="TriTrypDB:TM35_001361000"/>
<evidence type="ECO:0000256" key="10">
    <source>
        <dbReference type="ARBA" id="ARBA00023049"/>
    </source>
</evidence>
<comment type="catalytic activity">
    <reaction evidence="1">
        <text>Preference for hydrophobic residues at P1 and P1' and basic residues at P2' and P3'. A model nonapeptide is cleaved at -Ala-Tyr-|-Leu-Lys-Lys-.</text>
        <dbReference type="EC" id="3.4.24.36"/>
    </reaction>
</comment>
<evidence type="ECO:0000256" key="4">
    <source>
        <dbReference type="ARBA" id="ARBA00022670"/>
    </source>
</evidence>
<evidence type="ECO:0000256" key="15">
    <source>
        <dbReference type="PIRSR" id="PIRSR601577-1"/>
    </source>
</evidence>
<evidence type="ECO:0000256" key="9">
    <source>
        <dbReference type="ARBA" id="ARBA00022889"/>
    </source>
</evidence>
<dbReference type="GO" id="GO:0016020">
    <property type="term" value="C:membrane"/>
    <property type="evidence" value="ECO:0007669"/>
    <property type="project" value="UniProtKB-SubCell"/>
</dbReference>
<proteinExistence type="inferred from homology"/>
<keyword evidence="8 16" id="KW-0862">Zinc</keyword>
<evidence type="ECO:0000256" key="12">
    <source>
        <dbReference type="ARBA" id="ARBA00023145"/>
    </source>
</evidence>
<feature type="binding site" evidence="16">
    <location>
        <position position="233"/>
    </location>
    <ligand>
        <name>Zn(2+)</name>
        <dbReference type="ChEBI" id="CHEBI:29105"/>
        <note>catalytic</note>
    </ligand>
</feature>
<dbReference type="GeneID" id="39991649"/>
<feature type="compositionally biased region" description="Low complexity" evidence="18">
    <location>
        <begin position="597"/>
        <end position="610"/>
    </location>
</feature>
<dbReference type="Gene3D" id="3.10.170.20">
    <property type="match status" value="1"/>
</dbReference>
<dbReference type="Gene3D" id="3.90.132.10">
    <property type="entry name" value="Leishmanolysin , domain 2"/>
    <property type="match status" value="1"/>
</dbReference>
<comment type="caution">
    <text evidence="19">The sequence shown here is derived from an EMBL/GenBank/DDBJ whole genome shotgun (WGS) entry which is preliminary data.</text>
</comment>
<dbReference type="Proteomes" id="UP000192257">
    <property type="component" value="Unassembled WGS sequence"/>
</dbReference>
<evidence type="ECO:0000256" key="5">
    <source>
        <dbReference type="ARBA" id="ARBA00022723"/>
    </source>
</evidence>
<comment type="cofactor">
    <cofactor evidence="16 17">
        <name>Zn(2+)</name>
        <dbReference type="ChEBI" id="CHEBI:29105"/>
    </cofactor>
    <text evidence="16 17">Binds 1 zinc ion per subunit.</text>
</comment>
<evidence type="ECO:0000256" key="7">
    <source>
        <dbReference type="ARBA" id="ARBA00022801"/>
    </source>
</evidence>
<evidence type="ECO:0000256" key="8">
    <source>
        <dbReference type="ARBA" id="ARBA00022833"/>
    </source>
</evidence>
<organism evidence="19 20">
    <name type="scientific">Trypanosoma theileri</name>
    <dbReference type="NCBI Taxonomy" id="67003"/>
    <lineage>
        <taxon>Eukaryota</taxon>
        <taxon>Discoba</taxon>
        <taxon>Euglenozoa</taxon>
        <taxon>Kinetoplastea</taxon>
        <taxon>Metakinetoplastina</taxon>
        <taxon>Trypanosomatida</taxon>
        <taxon>Trypanosomatidae</taxon>
        <taxon>Trypanosoma</taxon>
    </lineage>
</organism>
<keyword evidence="10 16" id="KW-0482">Metalloprotease</keyword>
<dbReference type="GO" id="GO:0005737">
    <property type="term" value="C:cytoplasm"/>
    <property type="evidence" value="ECO:0007669"/>
    <property type="project" value="TreeGrafter"/>
</dbReference>
<dbReference type="EC" id="3.4.24.-" evidence="17"/>
<feature type="compositionally biased region" description="Polar residues" evidence="18">
    <location>
        <begin position="535"/>
        <end position="559"/>
    </location>
</feature>
<feature type="binding site" evidence="16">
    <location>
        <position position="295"/>
    </location>
    <ligand>
        <name>Zn(2+)</name>
        <dbReference type="ChEBI" id="CHEBI:29105"/>
        <note>catalytic</note>
    </ligand>
</feature>
<sequence length="654" mass="73125">MMRHSLLQVVLLLFICGAMAGPAYACNYDEIKEKSGPPVVVVRELPKKGEGAWQAYTVSTSNKENSNEGWEPLRIKVSYEDLKSDKYCVKEKEKRMDFLNGESADCHAHDIMLRGKEEAIKNEILPKAIKLHTDRLLVQRMKTPLQVPKFSKPSVCSHFTIPGDRAPYGVENADFLLYVAAGPSKKLTSFTWAVTCAIDDQSKRPIVGAMNIHPMHADFTRVNVRLAAHELAHALGFDYERMKERGMTRYSSSYHDNRAVIISAKVLEKARDHYSCLSIEEVELEHTAEGNITSHWNRSNMKDELMSMVSKVGHIEGIGYYTALTIAAFEDLEFYRGVFEKAENMSWGYHANCTFLAATCKEKDKQIEAGDSCSVYRAGSCSSDRLGLTKCIPPKEGESICPIFESDQSFFCSTEEDVPDRGLGLVGKDSWCFDVDYLNLKIEENNMKHGVCAAVNCSDNDVFKVQLKKNGEWYNCPKEGDEFIIPNKTDNLTHVKGWIRCPKYYEVCTMKSDGSSRLTSHVQENTPLEIKAKWVSSTPTNSNINDPPYSSVQRGQSPQTVTVNNAQQTTSTTTSADANRQRSSTTPTATVNNNGKTTRSSTESTTTQESVKQEDTNKNSKKASNRRKDNSKATKVYSPLVLLVLVVSALLISF</sequence>
<protein>
    <recommendedName>
        <fullName evidence="17">Leishmanolysin-like peptidase</fullName>
        <ecNumber evidence="17">3.4.24.-</ecNumber>
    </recommendedName>
</protein>
<keyword evidence="13" id="KW-1015">Disulfide bond</keyword>
<evidence type="ECO:0000256" key="17">
    <source>
        <dbReference type="RuleBase" id="RU366077"/>
    </source>
</evidence>
<evidence type="ECO:0000256" key="13">
    <source>
        <dbReference type="ARBA" id="ARBA00023157"/>
    </source>
</evidence>
<keyword evidence="12" id="KW-0865">Zymogen</keyword>
<keyword evidence="9" id="KW-0130">Cell adhesion</keyword>
<dbReference type="RefSeq" id="XP_028876835.1">
    <property type="nucleotide sequence ID" value="XM_029031869.1"/>
</dbReference>
<accession>A0A1X0NEZ6</accession>
<evidence type="ECO:0000256" key="11">
    <source>
        <dbReference type="ARBA" id="ARBA00023136"/>
    </source>
</evidence>
<feature type="compositionally biased region" description="Low complexity" evidence="18">
    <location>
        <begin position="560"/>
        <end position="576"/>
    </location>
</feature>
<evidence type="ECO:0000256" key="16">
    <source>
        <dbReference type="PIRSR" id="PIRSR601577-2"/>
    </source>
</evidence>
<dbReference type="GO" id="GO:0004222">
    <property type="term" value="F:metalloendopeptidase activity"/>
    <property type="evidence" value="ECO:0007669"/>
    <property type="project" value="UniProtKB-UniRule"/>
</dbReference>
<name>A0A1X0NEZ6_9TRYP</name>
<dbReference type="GO" id="GO:0046872">
    <property type="term" value="F:metal ion binding"/>
    <property type="evidence" value="ECO:0007669"/>
    <property type="project" value="UniProtKB-KW"/>
</dbReference>
<dbReference type="GO" id="GO:0006508">
    <property type="term" value="P:proteolysis"/>
    <property type="evidence" value="ECO:0007669"/>
    <property type="project" value="UniProtKB-KW"/>
</dbReference>
<keyword evidence="4 17" id="KW-0645">Protease</keyword>
<dbReference type="PANTHER" id="PTHR10942:SF0">
    <property type="entry name" value="LEISHMANOLYSIN-LIKE PEPTIDASE"/>
    <property type="match status" value="1"/>
</dbReference>
<feature type="compositionally biased region" description="Polar residues" evidence="18">
    <location>
        <begin position="577"/>
        <end position="596"/>
    </location>
</feature>
<comment type="similarity">
    <text evidence="3 17">Belongs to the peptidase M8 family.</text>
</comment>
<feature type="signal peptide" evidence="17">
    <location>
        <begin position="1"/>
        <end position="20"/>
    </location>
</feature>
<keyword evidence="6 17" id="KW-0732">Signal</keyword>
<dbReference type="EMBL" id="NBCO01000136">
    <property type="protein sequence ID" value="ORC80954.1"/>
    <property type="molecule type" value="Genomic_DNA"/>
</dbReference>
<comment type="subcellular location">
    <subcellularLocation>
        <location evidence="2">Membrane</location>
    </subcellularLocation>
</comment>
<evidence type="ECO:0000313" key="19">
    <source>
        <dbReference type="EMBL" id="ORC80954.1"/>
    </source>
</evidence>
<dbReference type="AlphaFoldDB" id="A0A1X0NEZ6"/>
<dbReference type="InterPro" id="IPR001577">
    <property type="entry name" value="Peptidase_M8"/>
</dbReference>
<dbReference type="PANTHER" id="PTHR10942">
    <property type="entry name" value="LEISHMANOLYSIN-LIKE PEPTIDASE"/>
    <property type="match status" value="1"/>
</dbReference>
<evidence type="ECO:0000256" key="1">
    <source>
        <dbReference type="ARBA" id="ARBA00001249"/>
    </source>
</evidence>
<evidence type="ECO:0000256" key="18">
    <source>
        <dbReference type="SAM" id="MobiDB-lite"/>
    </source>
</evidence>
<dbReference type="Gene3D" id="2.30.34.10">
    <property type="entry name" value="Leishmanolysin domain 4"/>
    <property type="match status" value="1"/>
</dbReference>
<feature type="chain" id="PRO_5023963691" description="Leishmanolysin-like peptidase" evidence="17">
    <location>
        <begin position="21"/>
        <end position="654"/>
    </location>
</feature>
<evidence type="ECO:0000256" key="3">
    <source>
        <dbReference type="ARBA" id="ARBA00005860"/>
    </source>
</evidence>
<feature type="binding site" evidence="16">
    <location>
        <position position="229"/>
    </location>
    <ligand>
        <name>Zn(2+)</name>
        <dbReference type="ChEBI" id="CHEBI:29105"/>
        <note>catalytic</note>
    </ligand>
</feature>
<dbReference type="OrthoDB" id="527990at2759"/>
<keyword evidence="20" id="KW-1185">Reference proteome</keyword>
<evidence type="ECO:0000256" key="14">
    <source>
        <dbReference type="ARBA" id="ARBA00023180"/>
    </source>
</evidence>
<dbReference type="Pfam" id="PF01457">
    <property type="entry name" value="Peptidase_M8"/>
    <property type="match status" value="2"/>
</dbReference>
<dbReference type="GO" id="GO:0007155">
    <property type="term" value="P:cell adhesion"/>
    <property type="evidence" value="ECO:0007669"/>
    <property type="project" value="UniProtKB-KW"/>
</dbReference>
<feature type="region of interest" description="Disordered" evidence="18">
    <location>
        <begin position="533"/>
        <end position="631"/>
    </location>
</feature>
<keyword evidence="14" id="KW-0325">Glycoprotein</keyword>
<dbReference type="PRINTS" id="PR00782">
    <property type="entry name" value="LSHMANOLYSIN"/>
</dbReference>
<keyword evidence="7 17" id="KW-0378">Hydrolase</keyword>
<evidence type="ECO:0000313" key="20">
    <source>
        <dbReference type="Proteomes" id="UP000192257"/>
    </source>
</evidence>
<feature type="active site" evidence="15">
    <location>
        <position position="230"/>
    </location>
</feature>
<evidence type="ECO:0000256" key="6">
    <source>
        <dbReference type="ARBA" id="ARBA00022729"/>
    </source>
</evidence>
<evidence type="ECO:0000256" key="2">
    <source>
        <dbReference type="ARBA" id="ARBA00004370"/>
    </source>
</evidence>
<gene>
    <name evidence="19" type="ORF">TM35_001361000</name>
</gene>